<name>A0A143QK77_RHOFA</name>
<dbReference type="RefSeq" id="WP_063216495.1">
    <property type="nucleotide sequence ID" value="NZ_CP015220.1"/>
</dbReference>
<dbReference type="Pfam" id="PF01553">
    <property type="entry name" value="Acyltransferase"/>
    <property type="match status" value="1"/>
</dbReference>
<dbReference type="PATRIC" id="fig|1653479.3.peg.2073"/>
<dbReference type="EMBL" id="CP015220">
    <property type="protein sequence ID" value="AMY23354.1"/>
    <property type="molecule type" value="Genomic_DNA"/>
</dbReference>
<dbReference type="PANTHER" id="PTHR22753">
    <property type="entry name" value="TRANSMEMBRANE PROTEIN 68"/>
    <property type="match status" value="1"/>
</dbReference>
<dbReference type="SMART" id="SM00563">
    <property type="entry name" value="PlsC"/>
    <property type="match status" value="1"/>
</dbReference>
<dbReference type="AlphaFoldDB" id="A0A143QK77"/>
<evidence type="ECO:0000313" key="3">
    <source>
        <dbReference type="Proteomes" id="UP000076038"/>
    </source>
</evidence>
<dbReference type="GO" id="GO:0016020">
    <property type="term" value="C:membrane"/>
    <property type="evidence" value="ECO:0007669"/>
    <property type="project" value="TreeGrafter"/>
</dbReference>
<dbReference type="OrthoDB" id="7056876at2"/>
<dbReference type="Proteomes" id="UP000076038">
    <property type="component" value="Chromosome"/>
</dbReference>
<sequence length="252" mass="27315">MDNIARVVRAASINAVRLYNRLEVTVAQPVPDTPVLFVANHGFGGIIDLNVFAFAAAYDELGIDRELITLTHQIAWTLHAEKLIEPFGARPASKQTALDAFEEGHNVLVFPGGDVDALKAWRHRNEILFDGRTGYARLAMEAGVPIVPVVTAGAGESLLVLGSGRRLAKALRLDKALRLKTLPLSVSIPWGVNLGLVGILPYLPLPTKLETTVLAPMHPEADETAEDFAARVHSAMQAELDQLTKDRRPVIG</sequence>
<dbReference type="PANTHER" id="PTHR22753:SF14">
    <property type="entry name" value="MONOACYLGLYCEROL_DIACYLGLYCEROL O-ACYLTRANSFERASE"/>
    <property type="match status" value="1"/>
</dbReference>
<evidence type="ECO:0000313" key="2">
    <source>
        <dbReference type="EMBL" id="AMY23354.1"/>
    </source>
</evidence>
<protein>
    <recommendedName>
        <fullName evidence="1">Phospholipid/glycerol acyltransferase domain-containing protein</fullName>
    </recommendedName>
</protein>
<evidence type="ECO:0000259" key="1">
    <source>
        <dbReference type="SMART" id="SM00563"/>
    </source>
</evidence>
<organism evidence="2 3">
    <name type="scientific">Rhodococcoides fascians</name>
    <name type="common">Rhodococcus fascians</name>
    <dbReference type="NCBI Taxonomy" id="1828"/>
    <lineage>
        <taxon>Bacteria</taxon>
        <taxon>Bacillati</taxon>
        <taxon>Actinomycetota</taxon>
        <taxon>Actinomycetes</taxon>
        <taxon>Mycobacteriales</taxon>
        <taxon>Nocardiaceae</taxon>
        <taxon>Rhodococcoides</taxon>
    </lineage>
</organism>
<reference evidence="3" key="2">
    <citation type="submission" date="2016-04" db="EMBL/GenBank/DDBJ databases">
        <title>Complete Genome and Plasmid Sequences for Rhodococcus fascians D188 and Draft Sequences for Rhodococcus spp. Isolates PBTS 1 and PBTS 2.</title>
        <authorList>
            <person name="Stamer R."/>
            <person name="Vereecke D."/>
            <person name="Zhang Y."/>
            <person name="Schilkey F."/>
            <person name="Devitt N."/>
            <person name="Randall J."/>
        </authorList>
    </citation>
    <scope>NUCLEOTIDE SEQUENCE [LARGE SCALE GENOMIC DNA]</scope>
    <source>
        <strain evidence="3">PBTS2</strain>
    </source>
</reference>
<dbReference type="SUPFAM" id="SSF69593">
    <property type="entry name" value="Glycerol-3-phosphate (1)-acyltransferase"/>
    <property type="match status" value="1"/>
</dbReference>
<dbReference type="CDD" id="cd07987">
    <property type="entry name" value="LPLAT_MGAT-like"/>
    <property type="match status" value="1"/>
</dbReference>
<accession>A0A143QK77</accession>
<proteinExistence type="predicted"/>
<dbReference type="GO" id="GO:0016746">
    <property type="term" value="F:acyltransferase activity"/>
    <property type="evidence" value="ECO:0007669"/>
    <property type="project" value="InterPro"/>
</dbReference>
<reference evidence="2 3" key="1">
    <citation type="journal article" date="2016" name="Genome Announc.">
        <title>Complete Genome and Plasmid Sequences for Rhodococcus fascians D188 and Draft Sequences for Rhodococcus Isolates PBTS 1 and PBTS 2.</title>
        <authorList>
            <person name="Stamler R.A."/>
            <person name="Vereecke D."/>
            <person name="Zhang Y."/>
            <person name="Schilkey F."/>
            <person name="Devitt N."/>
            <person name="Randall J.J."/>
        </authorList>
    </citation>
    <scope>NUCLEOTIDE SEQUENCE [LARGE SCALE GENOMIC DNA]</scope>
    <source>
        <strain evidence="2 3">PBTS2</strain>
    </source>
</reference>
<dbReference type="InterPro" id="IPR002123">
    <property type="entry name" value="Plipid/glycerol_acylTrfase"/>
</dbReference>
<gene>
    <name evidence="2" type="ORF">A3Q41_02052</name>
</gene>
<keyword evidence="3" id="KW-1185">Reference proteome</keyword>
<feature type="domain" description="Phospholipid/glycerol acyltransferase" evidence="1">
    <location>
        <begin position="35"/>
        <end position="154"/>
    </location>
</feature>
<dbReference type="KEGG" id="rhs:A3Q41_02052"/>